<dbReference type="PANTHER" id="PTHR43540">
    <property type="entry name" value="PEROXYUREIDOACRYLATE/UREIDOACRYLATE AMIDOHYDROLASE-RELATED"/>
    <property type="match status" value="1"/>
</dbReference>
<feature type="domain" description="Isochorismatase-like" evidence="3">
    <location>
        <begin position="15"/>
        <end position="176"/>
    </location>
</feature>
<dbReference type="AlphaFoldDB" id="A0A9W9G7R5"/>
<dbReference type="InterPro" id="IPR000868">
    <property type="entry name" value="Isochorismatase-like_dom"/>
</dbReference>
<dbReference type="EMBL" id="JAPQKH010000002">
    <property type="protein sequence ID" value="KAJ5113696.1"/>
    <property type="molecule type" value="Genomic_DNA"/>
</dbReference>
<evidence type="ECO:0000259" key="3">
    <source>
        <dbReference type="Pfam" id="PF00857"/>
    </source>
</evidence>
<proteinExistence type="inferred from homology"/>
<keyword evidence="5" id="KW-1185">Reference proteome</keyword>
<sequence>MGSLNDTPNFGKHFAVLNLDWMHILINAIQHTDEGKKLIQSCTRWNDAVHQLHPRPLTVFSTLAFACGQPEVEANKPFARLIAPFGKFESGSKDTQIDSRFLLDDKDIVIQKTRWSATTGNSLEQILKAQGIDTVVISGLSLSGVVMSTIYRLFDLDYNIFVIVDNVVELPVDQTEVFSKVLCDNLLPKMNLKVISLEQALTALVKSQ</sequence>
<evidence type="ECO:0000313" key="4">
    <source>
        <dbReference type="EMBL" id="KAJ5113696.1"/>
    </source>
</evidence>
<dbReference type="Proteomes" id="UP001149165">
    <property type="component" value="Unassembled WGS sequence"/>
</dbReference>
<accession>A0A9W9G7R5</accession>
<reference evidence="4" key="1">
    <citation type="submission" date="2022-11" db="EMBL/GenBank/DDBJ databases">
        <authorList>
            <person name="Petersen C."/>
        </authorList>
    </citation>
    <scope>NUCLEOTIDE SEQUENCE</scope>
    <source>
        <strain evidence="4">IBT 30069</strain>
    </source>
</reference>
<protein>
    <recommendedName>
        <fullName evidence="3">Isochorismatase-like domain-containing protein</fullName>
    </recommendedName>
</protein>
<keyword evidence="2" id="KW-0378">Hydrolase</keyword>
<reference evidence="4" key="2">
    <citation type="journal article" date="2023" name="IMA Fungus">
        <title>Comparative genomic study of the Penicillium genus elucidates a diverse pangenome and 15 lateral gene transfer events.</title>
        <authorList>
            <person name="Petersen C."/>
            <person name="Sorensen T."/>
            <person name="Nielsen M.R."/>
            <person name="Sondergaard T.E."/>
            <person name="Sorensen J.L."/>
            <person name="Fitzpatrick D.A."/>
            <person name="Frisvad J.C."/>
            <person name="Nielsen K.L."/>
        </authorList>
    </citation>
    <scope>NUCLEOTIDE SEQUENCE</scope>
    <source>
        <strain evidence="4">IBT 30069</strain>
    </source>
</reference>
<name>A0A9W9G7R5_9EURO</name>
<dbReference type="SUPFAM" id="SSF52499">
    <property type="entry name" value="Isochorismatase-like hydrolases"/>
    <property type="match status" value="1"/>
</dbReference>
<dbReference type="PANTHER" id="PTHR43540:SF1">
    <property type="entry name" value="ISOCHORISMATASE HYDROLASE"/>
    <property type="match status" value="1"/>
</dbReference>
<dbReference type="OrthoDB" id="1739143at2759"/>
<dbReference type="InterPro" id="IPR036380">
    <property type="entry name" value="Isochorismatase-like_sf"/>
</dbReference>
<organism evidence="4 5">
    <name type="scientific">Penicillium angulare</name>
    <dbReference type="NCBI Taxonomy" id="116970"/>
    <lineage>
        <taxon>Eukaryota</taxon>
        <taxon>Fungi</taxon>
        <taxon>Dikarya</taxon>
        <taxon>Ascomycota</taxon>
        <taxon>Pezizomycotina</taxon>
        <taxon>Eurotiomycetes</taxon>
        <taxon>Eurotiomycetidae</taxon>
        <taxon>Eurotiales</taxon>
        <taxon>Aspergillaceae</taxon>
        <taxon>Penicillium</taxon>
    </lineage>
</organism>
<gene>
    <name evidence="4" type="ORF">N7456_002230</name>
</gene>
<comment type="caution">
    <text evidence="4">The sequence shown here is derived from an EMBL/GenBank/DDBJ whole genome shotgun (WGS) entry which is preliminary data.</text>
</comment>
<evidence type="ECO:0000256" key="2">
    <source>
        <dbReference type="ARBA" id="ARBA00022801"/>
    </source>
</evidence>
<evidence type="ECO:0000256" key="1">
    <source>
        <dbReference type="ARBA" id="ARBA00006336"/>
    </source>
</evidence>
<evidence type="ECO:0000313" key="5">
    <source>
        <dbReference type="Proteomes" id="UP001149165"/>
    </source>
</evidence>
<comment type="similarity">
    <text evidence="1">Belongs to the isochorismatase family.</text>
</comment>
<dbReference type="Gene3D" id="3.40.50.850">
    <property type="entry name" value="Isochorismatase-like"/>
    <property type="match status" value="1"/>
</dbReference>
<dbReference type="Pfam" id="PF00857">
    <property type="entry name" value="Isochorismatase"/>
    <property type="match status" value="1"/>
</dbReference>
<dbReference type="InterPro" id="IPR050272">
    <property type="entry name" value="Isochorismatase-like_hydrls"/>
</dbReference>
<dbReference type="GO" id="GO:0016787">
    <property type="term" value="F:hydrolase activity"/>
    <property type="evidence" value="ECO:0007669"/>
    <property type="project" value="UniProtKB-KW"/>
</dbReference>